<accession>A0A103E1J0</accession>
<dbReference type="SUPFAM" id="SSF56059">
    <property type="entry name" value="Glutathione synthetase ATP-binding domain-like"/>
    <property type="match status" value="1"/>
</dbReference>
<evidence type="ECO:0000256" key="3">
    <source>
        <dbReference type="ARBA" id="ARBA00022840"/>
    </source>
</evidence>
<protein>
    <submittedName>
        <fullName evidence="6">Carboxylate--amine ligase</fullName>
    </submittedName>
</protein>
<keyword evidence="7" id="KW-1185">Reference proteome</keyword>
<dbReference type="GO" id="GO:0046872">
    <property type="term" value="F:metal ion binding"/>
    <property type="evidence" value="ECO:0007669"/>
    <property type="project" value="InterPro"/>
</dbReference>
<feature type="domain" description="ATP-grasp" evidence="5">
    <location>
        <begin position="125"/>
        <end position="316"/>
    </location>
</feature>
<dbReference type="InterPro" id="IPR011761">
    <property type="entry name" value="ATP-grasp"/>
</dbReference>
<dbReference type="Gene3D" id="3.30.1490.20">
    <property type="entry name" value="ATP-grasp fold, A domain"/>
    <property type="match status" value="1"/>
</dbReference>
<comment type="caution">
    <text evidence="6">The sequence shown here is derived from an EMBL/GenBank/DDBJ whole genome shotgun (WGS) entry which is preliminary data.</text>
</comment>
<dbReference type="AlphaFoldDB" id="A0A103E1J0"/>
<reference evidence="6 7" key="1">
    <citation type="submission" date="2015-11" db="EMBL/GenBank/DDBJ databases">
        <title>Expanding the genomic diversity of Burkholderia species for the development of highly accurate diagnostics.</title>
        <authorList>
            <person name="Sahl J."/>
            <person name="Keim P."/>
            <person name="Wagner D."/>
        </authorList>
    </citation>
    <scope>NUCLEOTIDE SEQUENCE [LARGE SCALE GENOMIC DNA]</scope>
    <source>
        <strain evidence="6 7">TSV85</strain>
    </source>
</reference>
<dbReference type="Pfam" id="PF13535">
    <property type="entry name" value="ATP-grasp_4"/>
    <property type="match status" value="1"/>
</dbReference>
<evidence type="ECO:0000256" key="1">
    <source>
        <dbReference type="ARBA" id="ARBA00022598"/>
    </source>
</evidence>
<dbReference type="Gene3D" id="3.30.470.20">
    <property type="entry name" value="ATP-grasp fold, B domain"/>
    <property type="match status" value="1"/>
</dbReference>
<keyword evidence="2 4" id="KW-0547">Nucleotide-binding</keyword>
<dbReference type="Proteomes" id="UP000062788">
    <property type="component" value="Unassembled WGS sequence"/>
</dbReference>
<dbReference type="InterPro" id="IPR052032">
    <property type="entry name" value="ATP-dep_AA_Ligase"/>
</dbReference>
<dbReference type="GO" id="GO:0005524">
    <property type="term" value="F:ATP binding"/>
    <property type="evidence" value="ECO:0007669"/>
    <property type="project" value="UniProtKB-UniRule"/>
</dbReference>
<dbReference type="OrthoDB" id="3428978at2"/>
<organism evidence="6 7">
    <name type="scientific">Burkholderia singularis</name>
    <dbReference type="NCBI Taxonomy" id="1503053"/>
    <lineage>
        <taxon>Bacteria</taxon>
        <taxon>Pseudomonadati</taxon>
        <taxon>Pseudomonadota</taxon>
        <taxon>Betaproteobacteria</taxon>
        <taxon>Burkholderiales</taxon>
        <taxon>Burkholderiaceae</taxon>
        <taxon>Burkholderia</taxon>
        <taxon>pseudomallei group</taxon>
    </lineage>
</organism>
<evidence type="ECO:0000259" key="5">
    <source>
        <dbReference type="PROSITE" id="PS50975"/>
    </source>
</evidence>
<dbReference type="RefSeq" id="WP_059517141.1">
    <property type="nucleotide sequence ID" value="NZ_LOWA01000032.1"/>
</dbReference>
<dbReference type="PROSITE" id="PS50975">
    <property type="entry name" value="ATP_GRASP"/>
    <property type="match status" value="1"/>
</dbReference>
<keyword evidence="1 6" id="KW-0436">Ligase</keyword>
<evidence type="ECO:0000313" key="7">
    <source>
        <dbReference type="Proteomes" id="UP000062788"/>
    </source>
</evidence>
<evidence type="ECO:0000313" key="6">
    <source>
        <dbReference type="EMBL" id="KVE26653.1"/>
    </source>
</evidence>
<dbReference type="GO" id="GO:0016874">
    <property type="term" value="F:ligase activity"/>
    <property type="evidence" value="ECO:0007669"/>
    <property type="project" value="UniProtKB-KW"/>
</dbReference>
<evidence type="ECO:0000256" key="4">
    <source>
        <dbReference type="PROSITE-ProRule" id="PRU00409"/>
    </source>
</evidence>
<dbReference type="Gene3D" id="3.40.50.20">
    <property type="match status" value="1"/>
</dbReference>
<name>A0A103E1J0_9BURK</name>
<evidence type="ECO:0000256" key="2">
    <source>
        <dbReference type="ARBA" id="ARBA00022741"/>
    </source>
</evidence>
<keyword evidence="3 4" id="KW-0067">ATP-binding</keyword>
<gene>
    <name evidence="6" type="ORF">WS67_13650</name>
</gene>
<dbReference type="InterPro" id="IPR013815">
    <property type="entry name" value="ATP_grasp_subdomain_1"/>
</dbReference>
<dbReference type="PANTHER" id="PTHR43585:SF2">
    <property type="entry name" value="ATP-GRASP ENZYME FSQD"/>
    <property type="match status" value="1"/>
</dbReference>
<proteinExistence type="predicted"/>
<dbReference type="PANTHER" id="PTHR43585">
    <property type="entry name" value="FUMIPYRROLE BIOSYNTHESIS PROTEIN C"/>
    <property type="match status" value="1"/>
</dbReference>
<sequence>MKPHVLVMNRWPQYRNARQWDHELCRYDEIIPPDCDVSYLCDDEGRTGVPITADVRRVHAVASFDDIGEVIARVARVISLHGPVTHVLAFSEYLLDAAAAVRAHFEIPGHRPGDVDRFRDKTEMKRLLHAAGIRVPAWFACDADGAGDNDARALELGFPLILKPVRGASSKGVLKVESIDAWRRIVQTRELRGFEIEEYIDGDILHVDGVVDAFGQSVFMSVSRYISSCLEFEAGVPLGSVIQTESPVTAACRAFAAACVQALGLHGSAFHLELFERDGELIFLEVGARVPGADVPYVVHRVFGVNLFRLWVDVVLGNSSSPPRNVATSGGWLTIPRPAPLPRKVVIARSLVGRVPGLYRELIPAAGEMLTDTGGGYTHLQGGRFLVEGRNEAQVLASMDAIRTQYVLETVPA</sequence>
<dbReference type="EMBL" id="LOWA01000032">
    <property type="protein sequence ID" value="KVE26653.1"/>
    <property type="molecule type" value="Genomic_DNA"/>
</dbReference>